<dbReference type="NCBIfam" id="TIGR00041">
    <property type="entry name" value="DTMP_kinase"/>
    <property type="match status" value="1"/>
</dbReference>
<feature type="domain" description="Thymidylate kinase-like" evidence="9">
    <location>
        <begin position="13"/>
        <end position="203"/>
    </location>
</feature>
<organism evidence="10 11">
    <name type="scientific">Candidatus Adlerbacteria bacterium GW2011_GWC1_50_9</name>
    <dbReference type="NCBI Taxonomy" id="1618608"/>
    <lineage>
        <taxon>Bacteria</taxon>
        <taxon>Candidatus Adleribacteriota</taxon>
    </lineage>
</organism>
<gene>
    <name evidence="8" type="primary">tmk</name>
    <name evidence="10" type="ORF">UY61_C0002G0003</name>
</gene>
<dbReference type="Proteomes" id="UP000034201">
    <property type="component" value="Unassembled WGS sequence"/>
</dbReference>
<reference evidence="10 11" key="1">
    <citation type="journal article" date="2015" name="Nature">
        <title>rRNA introns, odd ribosomes, and small enigmatic genomes across a large radiation of phyla.</title>
        <authorList>
            <person name="Brown C.T."/>
            <person name="Hug L.A."/>
            <person name="Thomas B.C."/>
            <person name="Sharon I."/>
            <person name="Castelle C.J."/>
            <person name="Singh A."/>
            <person name="Wilkins M.J."/>
            <person name="Williams K.H."/>
            <person name="Banfield J.F."/>
        </authorList>
    </citation>
    <scope>NUCLEOTIDE SEQUENCE [LARGE SCALE GENOMIC DNA]</scope>
</reference>
<keyword evidence="2 8" id="KW-0808">Transferase</keyword>
<name>A0A0G1ZQA0_9BACT</name>
<evidence type="ECO:0000256" key="4">
    <source>
        <dbReference type="ARBA" id="ARBA00022741"/>
    </source>
</evidence>
<evidence type="ECO:0000256" key="5">
    <source>
        <dbReference type="ARBA" id="ARBA00022777"/>
    </source>
</evidence>
<protein>
    <recommendedName>
        <fullName evidence="8">Thymidylate kinase</fullName>
        <ecNumber evidence="8">2.7.4.9</ecNumber>
    </recommendedName>
    <alternativeName>
        <fullName evidence="8">dTMP kinase</fullName>
    </alternativeName>
</protein>
<evidence type="ECO:0000313" key="11">
    <source>
        <dbReference type="Proteomes" id="UP000034201"/>
    </source>
</evidence>
<dbReference type="Pfam" id="PF02223">
    <property type="entry name" value="Thymidylate_kin"/>
    <property type="match status" value="1"/>
</dbReference>
<accession>A0A0G1ZQA0</accession>
<dbReference type="GO" id="GO:0006233">
    <property type="term" value="P:dTDP biosynthetic process"/>
    <property type="evidence" value="ECO:0007669"/>
    <property type="project" value="InterPro"/>
</dbReference>
<dbReference type="GO" id="GO:0005829">
    <property type="term" value="C:cytosol"/>
    <property type="evidence" value="ECO:0007669"/>
    <property type="project" value="TreeGrafter"/>
</dbReference>
<keyword evidence="4 8" id="KW-0547">Nucleotide-binding</keyword>
<evidence type="ECO:0000256" key="2">
    <source>
        <dbReference type="ARBA" id="ARBA00022679"/>
    </source>
</evidence>
<evidence type="ECO:0000259" key="9">
    <source>
        <dbReference type="Pfam" id="PF02223"/>
    </source>
</evidence>
<dbReference type="AlphaFoldDB" id="A0A0G1ZQA0"/>
<dbReference type="PANTHER" id="PTHR10344:SF4">
    <property type="entry name" value="UMP-CMP KINASE 2, MITOCHONDRIAL"/>
    <property type="match status" value="1"/>
</dbReference>
<dbReference type="HAMAP" id="MF_00165">
    <property type="entry name" value="Thymidylate_kinase"/>
    <property type="match status" value="1"/>
</dbReference>
<sequence>MKKMNKNGKLVVLEGIDGSGKGTQAKLLRERLAREGFETEAISFPQYGKKSAGLIEEYLNGTYEDVNPYAASLFYAVDRFDASIEIRKLLDEGHIVILDRYVDSNAGHQGAKISDRSARGQFLKWLYDTEYRILGVPKPDIVLILTIDPATAQLNVGKKDARKYLKHGKTHDILEADKTHLENAQDSYLWLAKKHPENHILINCMKKRKLMPPEKIHEKIWSAIAPIINMTNNKV</sequence>
<evidence type="ECO:0000313" key="10">
    <source>
        <dbReference type="EMBL" id="KKW21619.1"/>
    </source>
</evidence>
<evidence type="ECO:0000256" key="1">
    <source>
        <dbReference type="ARBA" id="ARBA00009776"/>
    </source>
</evidence>
<comment type="similarity">
    <text evidence="1 8">Belongs to the thymidylate kinase family.</text>
</comment>
<evidence type="ECO:0000256" key="3">
    <source>
        <dbReference type="ARBA" id="ARBA00022727"/>
    </source>
</evidence>
<dbReference type="InterPro" id="IPR018094">
    <property type="entry name" value="Thymidylate_kinase"/>
</dbReference>
<comment type="function">
    <text evidence="8">Phosphorylation of dTMP to form dTDP in both de novo and salvage pathways of dTTP synthesis.</text>
</comment>
<dbReference type="GO" id="GO:0006235">
    <property type="term" value="P:dTTP biosynthetic process"/>
    <property type="evidence" value="ECO:0007669"/>
    <property type="project" value="UniProtKB-UniRule"/>
</dbReference>
<dbReference type="GO" id="GO:0004798">
    <property type="term" value="F:dTMP kinase activity"/>
    <property type="evidence" value="ECO:0007669"/>
    <property type="project" value="UniProtKB-UniRule"/>
</dbReference>
<proteinExistence type="inferred from homology"/>
<dbReference type="GO" id="GO:0005524">
    <property type="term" value="F:ATP binding"/>
    <property type="evidence" value="ECO:0007669"/>
    <property type="project" value="UniProtKB-UniRule"/>
</dbReference>
<keyword evidence="3 8" id="KW-0545">Nucleotide biosynthesis</keyword>
<dbReference type="InterPro" id="IPR039430">
    <property type="entry name" value="Thymidylate_kin-like_dom"/>
</dbReference>
<comment type="caution">
    <text evidence="8">Lacks conserved residue(s) required for the propagation of feature annotation.</text>
</comment>
<dbReference type="CDD" id="cd01672">
    <property type="entry name" value="TMPK"/>
    <property type="match status" value="1"/>
</dbReference>
<dbReference type="InterPro" id="IPR027417">
    <property type="entry name" value="P-loop_NTPase"/>
</dbReference>
<keyword evidence="5 8" id="KW-0418">Kinase</keyword>
<dbReference type="EC" id="2.7.4.9" evidence="8"/>
<comment type="caution">
    <text evidence="10">The sequence shown here is derived from an EMBL/GenBank/DDBJ whole genome shotgun (WGS) entry which is preliminary data.</text>
</comment>
<dbReference type="PATRIC" id="fig|1618608.3.peg.21"/>
<evidence type="ECO:0000256" key="6">
    <source>
        <dbReference type="ARBA" id="ARBA00022840"/>
    </source>
</evidence>
<evidence type="ECO:0000256" key="8">
    <source>
        <dbReference type="HAMAP-Rule" id="MF_00165"/>
    </source>
</evidence>
<dbReference type="Gene3D" id="3.40.50.300">
    <property type="entry name" value="P-loop containing nucleotide triphosphate hydrolases"/>
    <property type="match status" value="1"/>
</dbReference>
<dbReference type="PANTHER" id="PTHR10344">
    <property type="entry name" value="THYMIDYLATE KINASE"/>
    <property type="match status" value="1"/>
</dbReference>
<evidence type="ECO:0000256" key="7">
    <source>
        <dbReference type="ARBA" id="ARBA00048743"/>
    </source>
</evidence>
<dbReference type="EMBL" id="LCQQ01000002">
    <property type="protein sequence ID" value="KKW21619.1"/>
    <property type="molecule type" value="Genomic_DNA"/>
</dbReference>
<keyword evidence="6 8" id="KW-0067">ATP-binding</keyword>
<dbReference type="SUPFAM" id="SSF52540">
    <property type="entry name" value="P-loop containing nucleoside triphosphate hydrolases"/>
    <property type="match status" value="1"/>
</dbReference>
<dbReference type="GO" id="GO:0006227">
    <property type="term" value="P:dUDP biosynthetic process"/>
    <property type="evidence" value="ECO:0007669"/>
    <property type="project" value="TreeGrafter"/>
</dbReference>
<comment type="catalytic activity">
    <reaction evidence="7 8">
        <text>dTMP + ATP = dTDP + ADP</text>
        <dbReference type="Rhea" id="RHEA:13517"/>
        <dbReference type="ChEBI" id="CHEBI:30616"/>
        <dbReference type="ChEBI" id="CHEBI:58369"/>
        <dbReference type="ChEBI" id="CHEBI:63528"/>
        <dbReference type="ChEBI" id="CHEBI:456216"/>
        <dbReference type="EC" id="2.7.4.9"/>
    </reaction>
</comment>